<accession>A0A8X8BYM6</accession>
<feature type="region of interest" description="Disordered" evidence="1">
    <location>
        <begin position="39"/>
        <end position="81"/>
    </location>
</feature>
<feature type="compositionally biased region" description="Polar residues" evidence="1">
    <location>
        <begin position="158"/>
        <end position="173"/>
    </location>
</feature>
<feature type="compositionally biased region" description="Basic and acidic residues" evidence="1">
    <location>
        <begin position="70"/>
        <end position="81"/>
    </location>
</feature>
<evidence type="ECO:0000313" key="3">
    <source>
        <dbReference type="Proteomes" id="UP000886885"/>
    </source>
</evidence>
<feature type="region of interest" description="Disordered" evidence="1">
    <location>
        <begin position="143"/>
        <end position="173"/>
    </location>
</feature>
<name>A0A8X8BYM6_POPTO</name>
<feature type="region of interest" description="Disordered" evidence="1">
    <location>
        <begin position="1"/>
        <end position="20"/>
    </location>
</feature>
<keyword evidence="3" id="KW-1185">Reference proteome</keyword>
<feature type="compositionally biased region" description="Basic residues" evidence="1">
    <location>
        <begin position="1"/>
        <end position="15"/>
    </location>
</feature>
<gene>
    <name evidence="2" type="ORF">POTOM_061015</name>
</gene>
<dbReference type="EMBL" id="JAAWWB010001142">
    <property type="protein sequence ID" value="KAG6736249.1"/>
    <property type="molecule type" value="Genomic_DNA"/>
</dbReference>
<evidence type="ECO:0000256" key="1">
    <source>
        <dbReference type="SAM" id="MobiDB-lite"/>
    </source>
</evidence>
<protein>
    <submittedName>
        <fullName evidence="2">Uncharacterized protein</fullName>
    </submittedName>
</protein>
<dbReference type="Proteomes" id="UP000886885">
    <property type="component" value="Unassembled WGS sequence"/>
</dbReference>
<feature type="compositionally biased region" description="Low complexity" evidence="1">
    <location>
        <begin position="148"/>
        <end position="157"/>
    </location>
</feature>
<reference evidence="2" key="1">
    <citation type="journal article" date="2020" name="bioRxiv">
        <title>Hybrid origin of Populus tomentosa Carr. identified through genome sequencing and phylogenomic analysis.</title>
        <authorList>
            <person name="An X."/>
            <person name="Gao K."/>
            <person name="Chen Z."/>
            <person name="Li J."/>
            <person name="Yang X."/>
            <person name="Yang X."/>
            <person name="Zhou J."/>
            <person name="Guo T."/>
            <person name="Zhao T."/>
            <person name="Huang S."/>
            <person name="Miao D."/>
            <person name="Khan W.U."/>
            <person name="Rao P."/>
            <person name="Ye M."/>
            <person name="Lei B."/>
            <person name="Liao W."/>
            <person name="Wang J."/>
            <person name="Ji L."/>
            <person name="Li Y."/>
            <person name="Guo B."/>
            <person name="Mustafa N.S."/>
            <person name="Li S."/>
            <person name="Yun Q."/>
            <person name="Keller S.R."/>
            <person name="Mao J."/>
            <person name="Zhang R."/>
            <person name="Strauss S.H."/>
        </authorList>
    </citation>
    <scope>NUCLEOTIDE SEQUENCE</scope>
    <source>
        <strain evidence="2">GM15</strain>
        <tissue evidence="2">Leaf</tissue>
    </source>
</reference>
<proteinExistence type="predicted"/>
<evidence type="ECO:0000313" key="2">
    <source>
        <dbReference type="EMBL" id="KAG6736249.1"/>
    </source>
</evidence>
<comment type="caution">
    <text evidence="2">The sequence shown here is derived from an EMBL/GenBank/DDBJ whole genome shotgun (WGS) entry which is preliminary data.</text>
</comment>
<organism evidence="2 3">
    <name type="scientific">Populus tomentosa</name>
    <name type="common">Chinese white poplar</name>
    <dbReference type="NCBI Taxonomy" id="118781"/>
    <lineage>
        <taxon>Eukaryota</taxon>
        <taxon>Viridiplantae</taxon>
        <taxon>Streptophyta</taxon>
        <taxon>Embryophyta</taxon>
        <taxon>Tracheophyta</taxon>
        <taxon>Spermatophyta</taxon>
        <taxon>Magnoliopsida</taxon>
        <taxon>eudicotyledons</taxon>
        <taxon>Gunneridae</taxon>
        <taxon>Pentapetalae</taxon>
        <taxon>rosids</taxon>
        <taxon>fabids</taxon>
        <taxon>Malpighiales</taxon>
        <taxon>Salicaceae</taxon>
        <taxon>Saliceae</taxon>
        <taxon>Populus</taxon>
    </lineage>
</organism>
<dbReference type="AlphaFoldDB" id="A0A8X8BYM6"/>
<feature type="compositionally biased region" description="Low complexity" evidence="1">
    <location>
        <begin position="54"/>
        <end position="69"/>
    </location>
</feature>
<sequence length="425" mass="44698">MGNKKHRSGPSKRQKSLAASHLVNNSAILALEARSSTVHPISNSNSDLIPPMVSSPQSSRSSQHISSSSHDSDPQHHDDSPSIKHVFVTDWLEDEDADPDDEALETDSVEEEYTGGSKFFISPVNATPLLPVASASVAFPPTVPSPASPQAVAPSASKDTTLPSTLASFPTSETPALVVPPASPLEGPVTGVIAAQPNPLMPSVTKVSATAPMANTIKESVFDRLGPQEDPPVVASPVGNLSLNSAPLLAEPEQVAESGAVDLVSSGWHIVQNKRLRRKNSPSKHRVRSSTVSVSGTIDHARIHESSHMHANLHAPVHPTVASKDNRLPTPPAPNSIVLAGSRKDKGKAVVVSVESGLPSAGVSSVSLRRRGAQSRNEGVSGRGACSFGFLLFKLGMRLGSSRESVPVDFCYKHPGLVFVFVKDP</sequence>